<dbReference type="VEuPathDB" id="FungiDB:Malapachy_4060"/>
<organism evidence="3 4">
    <name type="scientific">Malassezia pachydermatis</name>
    <dbReference type="NCBI Taxonomy" id="77020"/>
    <lineage>
        <taxon>Eukaryota</taxon>
        <taxon>Fungi</taxon>
        <taxon>Dikarya</taxon>
        <taxon>Basidiomycota</taxon>
        <taxon>Ustilaginomycotina</taxon>
        <taxon>Malasseziomycetes</taxon>
        <taxon>Malasseziales</taxon>
        <taxon>Malasseziaceae</taxon>
        <taxon>Malassezia</taxon>
    </lineage>
</organism>
<dbReference type="InterPro" id="IPR013097">
    <property type="entry name" value="Dabb"/>
</dbReference>
<dbReference type="RefSeq" id="XP_017991931.1">
    <property type="nucleotide sequence ID" value="XM_018138515.1"/>
</dbReference>
<keyword evidence="4" id="KW-1185">Reference proteome</keyword>
<dbReference type="InterPro" id="IPR044662">
    <property type="entry name" value="HS1/DABB1-like"/>
</dbReference>
<reference evidence="3 4" key="1">
    <citation type="submission" date="2015-07" db="EMBL/GenBank/DDBJ databases">
        <title>Draft Genome Sequence of Malassezia furfur CBS1878 and Malassezia pachydermatis CBS1879.</title>
        <authorList>
            <person name="Triana S."/>
            <person name="Ohm R."/>
            <person name="Gonzalez A."/>
            <person name="DeCock H."/>
            <person name="Restrepo S."/>
            <person name="Celis A."/>
        </authorList>
    </citation>
    <scope>NUCLEOTIDE SEQUENCE [LARGE SCALE GENOMIC DNA]</scope>
    <source>
        <strain evidence="3 4">CBS 1879</strain>
    </source>
</reference>
<accession>A0A0M9VPC9</accession>
<sequence length="102" mass="12036">MTVVHIVLFKVKAQVLENGFEEFKARLETLRDLPVVKADVKELKLGPPIWDVRSQGYNYGLYSVFESQEKLLQYREDNDHKEFMKMIILPNIDDLLAYDFEL</sequence>
<evidence type="ECO:0000259" key="2">
    <source>
        <dbReference type="PROSITE" id="PS51502"/>
    </source>
</evidence>
<dbReference type="PANTHER" id="PTHR33178">
    <property type="match status" value="1"/>
</dbReference>
<dbReference type="AlphaFoldDB" id="A0A0M9VPC9"/>
<evidence type="ECO:0000256" key="1">
    <source>
        <dbReference type="ARBA" id="ARBA00011738"/>
    </source>
</evidence>
<comment type="subunit">
    <text evidence="1">Homodimer.</text>
</comment>
<dbReference type="GeneID" id="28730391"/>
<evidence type="ECO:0000313" key="3">
    <source>
        <dbReference type="EMBL" id="KOS14299.1"/>
    </source>
</evidence>
<evidence type="ECO:0000313" key="4">
    <source>
        <dbReference type="Proteomes" id="UP000037751"/>
    </source>
</evidence>
<name>A0A0M9VPC9_9BASI</name>
<comment type="caution">
    <text evidence="3">The sequence shown here is derived from an EMBL/GenBank/DDBJ whole genome shotgun (WGS) entry which is preliminary data.</text>
</comment>
<protein>
    <recommendedName>
        <fullName evidence="2">Stress-response A/B barrel domain-containing protein</fullName>
    </recommendedName>
</protein>
<dbReference type="Pfam" id="PF07876">
    <property type="entry name" value="Dabb"/>
    <property type="match status" value="1"/>
</dbReference>
<dbReference type="PROSITE" id="PS51502">
    <property type="entry name" value="S_R_A_B_BARREL"/>
    <property type="match status" value="1"/>
</dbReference>
<dbReference type="InterPro" id="IPR011008">
    <property type="entry name" value="Dimeric_a/b-barrel"/>
</dbReference>
<dbReference type="Gene3D" id="3.30.70.100">
    <property type="match status" value="1"/>
</dbReference>
<dbReference type="SUPFAM" id="SSF54909">
    <property type="entry name" value="Dimeric alpha+beta barrel"/>
    <property type="match status" value="1"/>
</dbReference>
<dbReference type="Proteomes" id="UP000037751">
    <property type="component" value="Unassembled WGS sequence"/>
</dbReference>
<proteinExistence type="predicted"/>
<dbReference type="SMART" id="SM00886">
    <property type="entry name" value="Dabb"/>
    <property type="match status" value="1"/>
</dbReference>
<dbReference type="EMBL" id="LGAV01000004">
    <property type="protein sequence ID" value="KOS14299.1"/>
    <property type="molecule type" value="Genomic_DNA"/>
</dbReference>
<dbReference type="STRING" id="77020.A0A0M9VPC9"/>
<dbReference type="PANTHER" id="PTHR33178:SF19">
    <property type="entry name" value="STRESS-RESPONSE A_B BARREL DOMAIN-CONTAINING PROTEIN"/>
    <property type="match status" value="1"/>
</dbReference>
<dbReference type="OrthoDB" id="42919at2759"/>
<gene>
    <name evidence="3" type="ORF">Malapachy_4060</name>
</gene>
<feature type="domain" description="Stress-response A/B barrel" evidence="2">
    <location>
        <begin position="3"/>
        <end position="100"/>
    </location>
</feature>